<evidence type="ECO:0000313" key="1">
    <source>
        <dbReference type="EMBL" id="QHS91591.1"/>
    </source>
</evidence>
<sequence length="198" mass="22589">MECFYCGATDTGAETIDRLTGIKYCGVHKEAAIRDCNAYLHRIGSVRIEDAFKHSILSKFILVLKDNATFPVIRTDGSLDTDWSLETDSWYNPTFILRNEDKWSVPVKNPKGLSKYVPIIKFLNPDICGRMLLPSGLEGWSKIIDETLDQLIDGVYRKDQEEYQRIFNADNGPLPEMEGTVFIDYNGYNARILLPKQI</sequence>
<dbReference type="EMBL" id="MN739162">
    <property type="protein sequence ID" value="QHS91591.1"/>
    <property type="molecule type" value="Genomic_DNA"/>
</dbReference>
<organism evidence="1">
    <name type="scientific">viral metagenome</name>
    <dbReference type="NCBI Taxonomy" id="1070528"/>
    <lineage>
        <taxon>unclassified sequences</taxon>
        <taxon>metagenomes</taxon>
        <taxon>organismal metagenomes</taxon>
    </lineage>
</organism>
<accession>A0A6C0BIM7</accession>
<reference evidence="1" key="1">
    <citation type="journal article" date="2020" name="Nature">
        <title>Giant virus diversity and host interactions through global metagenomics.</title>
        <authorList>
            <person name="Schulz F."/>
            <person name="Roux S."/>
            <person name="Paez-Espino D."/>
            <person name="Jungbluth S."/>
            <person name="Walsh D.A."/>
            <person name="Denef V.J."/>
            <person name="McMahon K.D."/>
            <person name="Konstantinidis K.T."/>
            <person name="Eloe-Fadrosh E.A."/>
            <person name="Kyrpides N.C."/>
            <person name="Woyke T."/>
        </authorList>
    </citation>
    <scope>NUCLEOTIDE SEQUENCE</scope>
    <source>
        <strain evidence="1">GVMAG-M-3300013006-15</strain>
    </source>
</reference>
<dbReference type="AlphaFoldDB" id="A0A6C0BIM7"/>
<protein>
    <submittedName>
        <fullName evidence="1">Uncharacterized protein</fullName>
    </submittedName>
</protein>
<name>A0A6C0BIM7_9ZZZZ</name>
<proteinExistence type="predicted"/>